<keyword evidence="5" id="KW-1185">Reference proteome</keyword>
<evidence type="ECO:0000256" key="1">
    <source>
        <dbReference type="ARBA" id="ARBA00010307"/>
    </source>
</evidence>
<comment type="caution">
    <text evidence="4">The sequence shown here is derived from an EMBL/GenBank/DDBJ whole genome shotgun (WGS) entry which is preliminary data.</text>
</comment>
<dbReference type="InterPro" id="IPR016123">
    <property type="entry name" value="Mog1/PsbP_a/b/a-sand"/>
</dbReference>
<comment type="similarity">
    <text evidence="1">Belongs to the MOG1 family.</text>
</comment>
<protein>
    <recommendedName>
        <fullName evidence="6">Mog1p/PsbP-like protein</fullName>
    </recommendedName>
</protein>
<accession>A0A2B7X606</accession>
<evidence type="ECO:0000256" key="2">
    <source>
        <dbReference type="ARBA" id="ARBA00022448"/>
    </source>
</evidence>
<organism evidence="4 5">
    <name type="scientific">Blastomyces parvus</name>
    <dbReference type="NCBI Taxonomy" id="2060905"/>
    <lineage>
        <taxon>Eukaryota</taxon>
        <taxon>Fungi</taxon>
        <taxon>Dikarya</taxon>
        <taxon>Ascomycota</taxon>
        <taxon>Pezizomycotina</taxon>
        <taxon>Eurotiomycetes</taxon>
        <taxon>Eurotiomycetidae</taxon>
        <taxon>Onygenales</taxon>
        <taxon>Ajellomycetaceae</taxon>
        <taxon>Blastomyces</taxon>
    </lineage>
</organism>
<dbReference type="PANTHER" id="PTHR15837">
    <property type="entry name" value="RAN GUANINE NUCLEOTIDE RELEASE FACTOR"/>
    <property type="match status" value="1"/>
</dbReference>
<dbReference type="GO" id="GO:0005085">
    <property type="term" value="F:guanyl-nucleotide exchange factor activity"/>
    <property type="evidence" value="ECO:0007669"/>
    <property type="project" value="TreeGrafter"/>
</dbReference>
<dbReference type="SUPFAM" id="SSF55724">
    <property type="entry name" value="Mog1p/PsbP-like"/>
    <property type="match status" value="1"/>
</dbReference>
<dbReference type="GO" id="GO:0031267">
    <property type="term" value="F:small GTPase binding"/>
    <property type="evidence" value="ECO:0007669"/>
    <property type="project" value="TreeGrafter"/>
</dbReference>
<dbReference type="GO" id="GO:0005634">
    <property type="term" value="C:nucleus"/>
    <property type="evidence" value="ECO:0007669"/>
    <property type="project" value="TreeGrafter"/>
</dbReference>
<dbReference type="Proteomes" id="UP000224080">
    <property type="component" value="Unassembled WGS sequence"/>
</dbReference>
<dbReference type="OrthoDB" id="10255285at2759"/>
<dbReference type="PANTHER" id="PTHR15837:SF0">
    <property type="entry name" value="RAN GUANINE NUCLEOTIDE RELEASE FACTOR"/>
    <property type="match status" value="1"/>
</dbReference>
<keyword evidence="3" id="KW-0653">Protein transport</keyword>
<gene>
    <name evidence="4" type="ORF">GX51_03534</name>
</gene>
<dbReference type="STRING" id="2060905.A0A2B7X606"/>
<sequence>MFSDFSWAKRKAINIVFYQKSVSNLRAINNQNLYPYSDMRPVPDNQEAFMSNTTRTSILIEITERLNLPQFQQIHPQQPEAPSNTDAATVATTTPSNMAPSNTTTDDPIAQDLNATAFHLHEVCEISGDSYEILDNPRPIQLPKLPGTPAYLAQALLTSNGRPGAAASTAAVAATSTCHFLLIRLREKSTDIIAYIVVPHAGLENAADAGAVAREEMFAHEAMAKVVESFEIRDYGLFC</sequence>
<evidence type="ECO:0000313" key="5">
    <source>
        <dbReference type="Proteomes" id="UP000224080"/>
    </source>
</evidence>
<evidence type="ECO:0000256" key="3">
    <source>
        <dbReference type="ARBA" id="ARBA00022927"/>
    </source>
</evidence>
<dbReference type="EMBL" id="PDNC01000039">
    <property type="protein sequence ID" value="PGH04375.1"/>
    <property type="molecule type" value="Genomic_DNA"/>
</dbReference>
<dbReference type="GO" id="GO:0006606">
    <property type="term" value="P:protein import into nucleus"/>
    <property type="evidence" value="ECO:0007669"/>
    <property type="project" value="TreeGrafter"/>
</dbReference>
<evidence type="ECO:0000313" key="4">
    <source>
        <dbReference type="EMBL" id="PGH04375.1"/>
    </source>
</evidence>
<proteinExistence type="inferred from homology"/>
<name>A0A2B7X606_9EURO</name>
<dbReference type="Gene3D" id="3.40.1000.10">
    <property type="entry name" value="Mog1/PsbP, alpha/beta/alpha sandwich"/>
    <property type="match status" value="1"/>
</dbReference>
<dbReference type="AlphaFoldDB" id="A0A2B7X606"/>
<dbReference type="Pfam" id="PF04603">
    <property type="entry name" value="Mog1"/>
    <property type="match status" value="1"/>
</dbReference>
<evidence type="ECO:0008006" key="6">
    <source>
        <dbReference type="Google" id="ProtNLM"/>
    </source>
</evidence>
<keyword evidence="2" id="KW-0813">Transport</keyword>
<dbReference type="InterPro" id="IPR007681">
    <property type="entry name" value="Mog1"/>
</dbReference>
<reference evidence="4 5" key="1">
    <citation type="submission" date="2017-10" db="EMBL/GenBank/DDBJ databases">
        <title>Comparative genomics in systemic dimorphic fungi from Ajellomycetaceae.</title>
        <authorList>
            <person name="Munoz J.F."/>
            <person name="Mcewen J.G."/>
            <person name="Clay O.K."/>
            <person name="Cuomo C.A."/>
        </authorList>
    </citation>
    <scope>NUCLEOTIDE SEQUENCE [LARGE SCALE GENOMIC DNA]</scope>
    <source>
        <strain evidence="4 5">UAMH130</strain>
    </source>
</reference>